<dbReference type="SUPFAM" id="SSF49373">
    <property type="entry name" value="Invasin/intimin cell-adhesion fragments"/>
    <property type="match status" value="1"/>
</dbReference>
<organism evidence="1 2">
    <name type="scientific">Pseudomonas caricapapayae</name>
    <dbReference type="NCBI Taxonomy" id="46678"/>
    <lineage>
        <taxon>Bacteria</taxon>
        <taxon>Pseudomonadati</taxon>
        <taxon>Pseudomonadota</taxon>
        <taxon>Gammaproteobacteria</taxon>
        <taxon>Pseudomonadales</taxon>
        <taxon>Pseudomonadaceae</taxon>
        <taxon>Pseudomonas</taxon>
    </lineage>
</organism>
<evidence type="ECO:0000313" key="1">
    <source>
        <dbReference type="EMBL" id="RMM13097.1"/>
    </source>
</evidence>
<dbReference type="InterPro" id="IPR008964">
    <property type="entry name" value="Invasin/intimin_cell_adhesion"/>
</dbReference>
<reference evidence="1 2" key="1">
    <citation type="submission" date="2018-08" db="EMBL/GenBank/DDBJ databases">
        <title>Recombination of ecologically and evolutionarily significant loci maintains genetic cohesion in the Pseudomonas syringae species complex.</title>
        <authorList>
            <person name="Dillon M."/>
            <person name="Thakur S."/>
            <person name="Almeida R.N.D."/>
            <person name="Weir B.S."/>
            <person name="Guttman D.S."/>
        </authorList>
    </citation>
    <scope>NUCLEOTIDE SEQUENCE [LARGE SCALE GENOMIC DNA]</scope>
    <source>
        <strain evidence="1 2">ICMP 4086</strain>
    </source>
</reference>
<dbReference type="Proteomes" id="UP000278587">
    <property type="component" value="Unassembled WGS sequence"/>
</dbReference>
<comment type="caution">
    <text evidence="1">The sequence shown here is derived from an EMBL/GenBank/DDBJ whole genome shotgun (WGS) entry which is preliminary data.</text>
</comment>
<gene>
    <name evidence="1" type="ORF">ALQ84_00486</name>
</gene>
<dbReference type="EMBL" id="RBOC01000036">
    <property type="protein sequence ID" value="RMM13097.1"/>
    <property type="molecule type" value="Genomic_DNA"/>
</dbReference>
<sequence length="956" mass="104138">MLKKHSLIFKLISKDGINMAAIWEFLYAPVIVGGFKKYDAAKNVDYVQLGYPAKPSSPPSLSDMSYLAGQGLSVGLWSVLNINYLNFAVGEYVELHFNGPAGSSVSWSQGFHVKDVAGGDNRILVVPSAYLKKLAGQTATLHYVVTPTSGKVRTSGILSFEVRGLYLPAPEVIDAKDNTIDINKISAKGTVKYVTVSLDYPDMKDRDAVRLVKAGVDANQKAINVIDEERPVSSGNLAHRPLKFIWTDGDIRPLLNGSVDIYYQVYRDGIWYNSLKSSLYVGARLAGLAPYIKGVDGYLDPDTFIDYVYVRIPFQGTLVNDKVTMVWSDSSRQNKFKETLTVTELNVDKELLIDVYLEDTINSYRGKFVTVYYRLERTLPDGRSIGFNSPEYKFFVGNQQEREAADSRVLEGAIVGGVKNGNMDASLASAGTTLTVPFTETQEGDSVTAYWQLAEGGDPYVSVPQAVDAANVDRDLVFNIPAATVNTALNKKATAYYVIERQGADGTLRKFRSQETSFSVGPQLAALLLPAPDVPATVASVLDPMVARTGAKVVIRAYPSIAVGDTVRLFWSGTYGAGTPDIATQNVSSVNQVLEFDVPASAIGANTGAEVWVYYNVTRKGLAAPIESEVTVVEIEKLGLDDLSAPVIEQAPEGILDLVAVKADIVVKLKKWPFIAADQRVWLRLEGVAKDGSFLEINVWTANRLTDVEAQKDLEITVDRAEFDELAEGSPLRVFAKATLDGDFDDTYAEDFPVLNVVIKPKVNALSVESSEVSLTAAYPKPGSTATVPPGSSKLLVISGGTGPYTFESGDASVVDVDGKGLLMARKNGSVFVQVRDSAGQTVVVTVTVQGITTLEYLTYGTYSQCEKIARDRGLLIVNLATWRRLRLEAGGKLFVDFPDTPAGEKRSHSVWARDKWSRPGVQEHRRLFNPDNPELDNSIMVSPDSAILYGFGMKP</sequence>
<evidence type="ECO:0000313" key="2">
    <source>
        <dbReference type="Proteomes" id="UP000278587"/>
    </source>
</evidence>
<name>A0A0P9LNR4_9PSED</name>
<evidence type="ECO:0008006" key="3">
    <source>
        <dbReference type="Google" id="ProtNLM"/>
    </source>
</evidence>
<protein>
    <recommendedName>
        <fullName evidence="3">BIG2 domain-containing protein</fullName>
    </recommendedName>
</protein>
<proteinExistence type="predicted"/>
<dbReference type="Pfam" id="PF26182">
    <property type="entry name" value="Ig_NUP210_5th"/>
    <property type="match status" value="1"/>
</dbReference>
<accession>A0A0P9LNR4</accession>
<dbReference type="Gene3D" id="2.60.40.1080">
    <property type="match status" value="1"/>
</dbReference>
<dbReference type="AlphaFoldDB" id="A0A0P9LNR4"/>